<comment type="caution">
    <text evidence="1">The sequence shown here is derived from an EMBL/GenBank/DDBJ whole genome shotgun (WGS) entry which is preliminary data.</text>
</comment>
<dbReference type="EMBL" id="MU394280">
    <property type="protein sequence ID" value="KAI6093993.1"/>
    <property type="molecule type" value="Genomic_DNA"/>
</dbReference>
<sequence length="155" mass="17249">MATTASLLPLIPRIFFLYLEPIAISYGMFMNYSSRLPIFQVSANASKALPIQSLFVPAQSTGFLFNMMIYGLIILLASPPSKRLLQLHIWVLIIADFTHWAGLFSTMAANNPRGWAAVLDTSTWDAQTWQLARYPTYTLAIKFATLAGLFGKIQG</sequence>
<accession>A0ACC0DN56</accession>
<protein>
    <submittedName>
        <fullName evidence="1">Uncharacterized protein</fullName>
    </submittedName>
</protein>
<evidence type="ECO:0000313" key="2">
    <source>
        <dbReference type="Proteomes" id="UP001497680"/>
    </source>
</evidence>
<dbReference type="Proteomes" id="UP001497680">
    <property type="component" value="Unassembled WGS sequence"/>
</dbReference>
<keyword evidence="2" id="KW-1185">Reference proteome</keyword>
<gene>
    <name evidence="1" type="ORF">F4821DRAFT_8818</name>
</gene>
<reference evidence="1 2" key="1">
    <citation type="journal article" date="2022" name="New Phytol.">
        <title>Ecological generalism drives hyperdiversity of secondary metabolite gene clusters in xylarialean endophytes.</title>
        <authorList>
            <person name="Franco M.E.E."/>
            <person name="Wisecaver J.H."/>
            <person name="Arnold A.E."/>
            <person name="Ju Y.M."/>
            <person name="Slot J.C."/>
            <person name="Ahrendt S."/>
            <person name="Moore L.P."/>
            <person name="Eastman K.E."/>
            <person name="Scott K."/>
            <person name="Konkel Z."/>
            <person name="Mondo S.J."/>
            <person name="Kuo A."/>
            <person name="Hayes R.D."/>
            <person name="Haridas S."/>
            <person name="Andreopoulos B."/>
            <person name="Riley R."/>
            <person name="LaButti K."/>
            <person name="Pangilinan J."/>
            <person name="Lipzen A."/>
            <person name="Amirebrahimi M."/>
            <person name="Yan J."/>
            <person name="Adam C."/>
            <person name="Keymanesh K."/>
            <person name="Ng V."/>
            <person name="Louie K."/>
            <person name="Northen T."/>
            <person name="Drula E."/>
            <person name="Henrissat B."/>
            <person name="Hsieh H.M."/>
            <person name="Youens-Clark K."/>
            <person name="Lutzoni F."/>
            <person name="Miadlikowska J."/>
            <person name="Eastwood D.C."/>
            <person name="Hamelin R.C."/>
            <person name="Grigoriev I.V."/>
            <person name="U'Ren J.M."/>
        </authorList>
    </citation>
    <scope>NUCLEOTIDE SEQUENCE [LARGE SCALE GENOMIC DNA]</scope>
    <source>
        <strain evidence="1 2">ER1909</strain>
    </source>
</reference>
<name>A0ACC0DN56_9PEZI</name>
<evidence type="ECO:0000313" key="1">
    <source>
        <dbReference type="EMBL" id="KAI6093993.1"/>
    </source>
</evidence>
<organism evidence="1 2">
    <name type="scientific">Hypoxylon rubiginosum</name>
    <dbReference type="NCBI Taxonomy" id="110542"/>
    <lineage>
        <taxon>Eukaryota</taxon>
        <taxon>Fungi</taxon>
        <taxon>Dikarya</taxon>
        <taxon>Ascomycota</taxon>
        <taxon>Pezizomycotina</taxon>
        <taxon>Sordariomycetes</taxon>
        <taxon>Xylariomycetidae</taxon>
        <taxon>Xylariales</taxon>
        <taxon>Hypoxylaceae</taxon>
        <taxon>Hypoxylon</taxon>
    </lineage>
</organism>
<proteinExistence type="predicted"/>